<dbReference type="AlphaFoldDB" id="A0A1W1BD77"/>
<keyword evidence="1" id="KW-1133">Transmembrane helix</keyword>
<protein>
    <recommendedName>
        <fullName evidence="3">Tetratricopeptide repeat-like domain-containing protein</fullName>
    </recommendedName>
</protein>
<keyword evidence="1" id="KW-0472">Membrane</keyword>
<accession>A0A1W1BD77</accession>
<reference evidence="2" key="1">
    <citation type="submission" date="2016-10" db="EMBL/GenBank/DDBJ databases">
        <authorList>
            <person name="de Groot N.N."/>
        </authorList>
    </citation>
    <scope>NUCLEOTIDE SEQUENCE</scope>
</reference>
<evidence type="ECO:0008006" key="3">
    <source>
        <dbReference type="Google" id="ProtNLM"/>
    </source>
</evidence>
<gene>
    <name evidence="2" type="ORF">MNB_SV-8-741</name>
</gene>
<evidence type="ECO:0000313" key="2">
    <source>
        <dbReference type="EMBL" id="SFV51494.1"/>
    </source>
</evidence>
<proteinExistence type="predicted"/>
<dbReference type="EMBL" id="FPHD01000015">
    <property type="protein sequence ID" value="SFV51494.1"/>
    <property type="molecule type" value="Genomic_DNA"/>
</dbReference>
<keyword evidence="1" id="KW-0812">Transmembrane</keyword>
<organism evidence="2">
    <name type="scientific">hydrothermal vent metagenome</name>
    <dbReference type="NCBI Taxonomy" id="652676"/>
    <lineage>
        <taxon>unclassified sequences</taxon>
        <taxon>metagenomes</taxon>
        <taxon>ecological metagenomes</taxon>
    </lineage>
</organism>
<feature type="transmembrane region" description="Helical" evidence="1">
    <location>
        <begin position="32"/>
        <end position="51"/>
    </location>
</feature>
<name>A0A1W1BD77_9ZZZZ</name>
<evidence type="ECO:0000256" key="1">
    <source>
        <dbReference type="SAM" id="Phobius"/>
    </source>
</evidence>
<sequence length="188" mass="20988">MDIADVKKELSSDEKLLESAFKLETLYKKYKFIIWGVVAVLFLLFAGTKIMEAIKQAKLEEANKAFLTLQIKADDTSALAILKEKNPTLYALFMYARSAKNKDTKTLNALAGSSNEVIADASRYTAGVIEKKPVDSKLYKEMAFLEEAYLSIKSGDVNKAKEKLELIDEHSPLSMVAQLLMHSTLKAK</sequence>